<dbReference type="AlphaFoldDB" id="A0A1I7NMP7"/>
<evidence type="ECO:0000313" key="2">
    <source>
        <dbReference type="Proteomes" id="UP000199074"/>
    </source>
</evidence>
<name>A0A1I7NMP7_9HYPH</name>
<sequence length="175" mass="19551">MCQTGTNWLLARLAGMDLPIPTCDSELRELASGTWHIVMSDLPLWRARSGTVSYAPLPGGELADVVSWRKGERMGRVVGIDRPISEDGWQWEWRGVEPLTLLTRSRWRFLAGNLRQGWAVTAFEKTLFTPAGFDIYARIAQPNHAMLSAALANLPPDAARRMSIPPLWQSEPLLA</sequence>
<dbReference type="EMBL" id="FPCK01000002">
    <property type="protein sequence ID" value="SFV35932.1"/>
    <property type="molecule type" value="Genomic_DNA"/>
</dbReference>
<keyword evidence="2" id="KW-1185">Reference proteome</keyword>
<evidence type="ECO:0000313" key="1">
    <source>
        <dbReference type="EMBL" id="SFV35932.1"/>
    </source>
</evidence>
<proteinExistence type="predicted"/>
<organism evidence="1 2">
    <name type="scientific">Devosia crocina</name>
    <dbReference type="NCBI Taxonomy" id="429728"/>
    <lineage>
        <taxon>Bacteria</taxon>
        <taxon>Pseudomonadati</taxon>
        <taxon>Pseudomonadota</taxon>
        <taxon>Alphaproteobacteria</taxon>
        <taxon>Hyphomicrobiales</taxon>
        <taxon>Devosiaceae</taxon>
        <taxon>Devosia</taxon>
    </lineage>
</organism>
<dbReference type="STRING" id="429728.SAMN05216456_2280"/>
<protein>
    <submittedName>
        <fullName evidence="1">Uncharacterized protein</fullName>
    </submittedName>
</protein>
<accession>A0A1I7NMP7</accession>
<gene>
    <name evidence="1" type="ORF">SAMN05216456_2280</name>
</gene>
<dbReference type="Proteomes" id="UP000199074">
    <property type="component" value="Unassembled WGS sequence"/>
</dbReference>
<reference evidence="1 2" key="1">
    <citation type="submission" date="2016-10" db="EMBL/GenBank/DDBJ databases">
        <authorList>
            <person name="de Groot N.N."/>
        </authorList>
    </citation>
    <scope>NUCLEOTIDE SEQUENCE [LARGE SCALE GENOMIC DNA]</scope>
    <source>
        <strain evidence="1 2">IPL20</strain>
    </source>
</reference>